<evidence type="ECO:0000313" key="7">
    <source>
        <dbReference type="EMBL" id="GHP08646.1"/>
    </source>
</evidence>
<gene>
    <name evidence="7" type="ORF">PPROV_000738300</name>
</gene>
<dbReference type="GO" id="GO:0003735">
    <property type="term" value="F:structural constituent of ribosome"/>
    <property type="evidence" value="ECO:0007669"/>
    <property type="project" value="InterPro"/>
</dbReference>
<evidence type="ECO:0000313" key="8">
    <source>
        <dbReference type="Proteomes" id="UP000660262"/>
    </source>
</evidence>
<feature type="signal peptide" evidence="5">
    <location>
        <begin position="1"/>
        <end position="24"/>
    </location>
</feature>
<feature type="region of interest" description="Disordered" evidence="4">
    <location>
        <begin position="123"/>
        <end position="166"/>
    </location>
</feature>
<accession>A0A830HMJ3</accession>
<comment type="similarity">
    <text evidence="1">Belongs to the universal ribosomal protein uL15 family.</text>
</comment>
<dbReference type="OrthoDB" id="361383at2759"/>
<feature type="compositionally biased region" description="Basic residues" evidence="4">
    <location>
        <begin position="147"/>
        <end position="156"/>
    </location>
</feature>
<dbReference type="GO" id="GO:0006412">
    <property type="term" value="P:translation"/>
    <property type="evidence" value="ECO:0007669"/>
    <property type="project" value="InterPro"/>
</dbReference>
<dbReference type="PANTHER" id="PTHR12934:SF11">
    <property type="entry name" value="LARGE RIBOSOMAL SUBUNIT PROTEIN UL15M"/>
    <property type="match status" value="1"/>
</dbReference>
<dbReference type="NCBIfam" id="TIGR01071">
    <property type="entry name" value="rplO_bact"/>
    <property type="match status" value="1"/>
</dbReference>
<sequence>MAMASSPLLTLWSVPRALLLSVRGSGSGNGNLNLSRRLLHVESGVLVPQSTRVFSCGGGGGGLGNVGVSPSYVGWQMSRGGAYGVGRCASSGRCVRSFAASASSTAAAPAKVAREHFMALNTLSPPKGDLKRSKRLGRGIGSGKGKTSGRGHKGQKARGTGAVKFGFDGQATPQRMKFPKRGFRNTYFRREMIQLNLEVLQKAIMCGRIDATKTITMKELRDARVIPTFKAYKKHGVKLLANGKDVFQLKNLDIELTGASKAARKALQANDCKLTTVYYSKLGLRALLRPEWFPKKGRLIPKPARPPPKLALRFDCIGGNVMWPKEPIDANTPSHGGFLPKPIPLKRRQVRARFLRFIRGRSNKIGSTLFENESS</sequence>
<dbReference type="InterPro" id="IPR036227">
    <property type="entry name" value="Ribosomal_uL15/eL18_sf"/>
</dbReference>
<dbReference type="SUPFAM" id="SSF52080">
    <property type="entry name" value="Ribosomal proteins L15p and L18e"/>
    <property type="match status" value="1"/>
</dbReference>
<dbReference type="HAMAP" id="MF_01341">
    <property type="entry name" value="Ribosomal_uL15"/>
    <property type="match status" value="1"/>
</dbReference>
<evidence type="ECO:0000259" key="6">
    <source>
        <dbReference type="Pfam" id="PF00828"/>
    </source>
</evidence>
<dbReference type="PANTHER" id="PTHR12934">
    <property type="entry name" value="50S RIBOSOMAL PROTEIN L15"/>
    <property type="match status" value="1"/>
</dbReference>
<dbReference type="InterPro" id="IPR005749">
    <property type="entry name" value="Ribosomal_uL15_bac-type"/>
</dbReference>
<keyword evidence="8" id="KW-1185">Reference proteome</keyword>
<evidence type="ECO:0000256" key="3">
    <source>
        <dbReference type="ARBA" id="ARBA00023274"/>
    </source>
</evidence>
<dbReference type="Gene3D" id="3.100.10.10">
    <property type="match status" value="1"/>
</dbReference>
<feature type="domain" description="Large ribosomal subunit protein uL15/eL18" evidence="6">
    <location>
        <begin position="195"/>
        <end position="273"/>
    </location>
</feature>
<dbReference type="EMBL" id="BNJQ01000021">
    <property type="protein sequence ID" value="GHP08646.1"/>
    <property type="molecule type" value="Genomic_DNA"/>
</dbReference>
<protein>
    <recommendedName>
        <fullName evidence="6">Large ribosomal subunit protein uL15/eL18 domain-containing protein</fullName>
    </recommendedName>
</protein>
<evidence type="ECO:0000256" key="2">
    <source>
        <dbReference type="ARBA" id="ARBA00022980"/>
    </source>
</evidence>
<organism evidence="7 8">
    <name type="scientific">Pycnococcus provasolii</name>
    <dbReference type="NCBI Taxonomy" id="41880"/>
    <lineage>
        <taxon>Eukaryota</taxon>
        <taxon>Viridiplantae</taxon>
        <taxon>Chlorophyta</taxon>
        <taxon>Pseudoscourfieldiophyceae</taxon>
        <taxon>Pseudoscourfieldiales</taxon>
        <taxon>Pycnococcaceae</taxon>
        <taxon>Pycnococcus</taxon>
    </lineage>
</organism>
<keyword evidence="2" id="KW-0689">Ribosomal protein</keyword>
<keyword evidence="5" id="KW-0732">Signal</keyword>
<keyword evidence="3" id="KW-0687">Ribonucleoprotein</keyword>
<dbReference type="InterPro" id="IPR030878">
    <property type="entry name" value="Ribosomal_uL15"/>
</dbReference>
<evidence type="ECO:0000256" key="1">
    <source>
        <dbReference type="ARBA" id="ARBA00007320"/>
    </source>
</evidence>
<name>A0A830HMJ3_9CHLO</name>
<reference evidence="7" key="1">
    <citation type="submission" date="2020-10" db="EMBL/GenBank/DDBJ databases">
        <title>Unveiling of a novel bifunctional photoreceptor, Dualchrome1, isolated from a cosmopolitan green alga.</title>
        <authorList>
            <person name="Suzuki S."/>
            <person name="Kawachi M."/>
        </authorList>
    </citation>
    <scope>NUCLEOTIDE SEQUENCE</scope>
    <source>
        <strain evidence="7">NIES 2893</strain>
    </source>
</reference>
<feature type="chain" id="PRO_5032895493" description="Large ribosomal subunit protein uL15/eL18 domain-containing protein" evidence="5">
    <location>
        <begin position="25"/>
        <end position="375"/>
    </location>
</feature>
<comment type="caution">
    <text evidence="7">The sequence shown here is derived from an EMBL/GenBank/DDBJ whole genome shotgun (WGS) entry which is preliminary data.</text>
</comment>
<evidence type="ECO:0000256" key="4">
    <source>
        <dbReference type="SAM" id="MobiDB-lite"/>
    </source>
</evidence>
<proteinExistence type="inferred from homology"/>
<dbReference type="InterPro" id="IPR021131">
    <property type="entry name" value="Ribosomal_uL15/eL18"/>
</dbReference>
<dbReference type="GO" id="GO:0005762">
    <property type="term" value="C:mitochondrial large ribosomal subunit"/>
    <property type="evidence" value="ECO:0007669"/>
    <property type="project" value="TreeGrafter"/>
</dbReference>
<dbReference type="Pfam" id="PF00828">
    <property type="entry name" value="Ribosomal_L27A"/>
    <property type="match status" value="1"/>
</dbReference>
<evidence type="ECO:0000256" key="5">
    <source>
        <dbReference type="SAM" id="SignalP"/>
    </source>
</evidence>
<dbReference type="Proteomes" id="UP000660262">
    <property type="component" value="Unassembled WGS sequence"/>
</dbReference>
<dbReference type="AlphaFoldDB" id="A0A830HMJ3"/>